<evidence type="ECO:0000313" key="2">
    <source>
        <dbReference type="EMBL" id="GFR76924.1"/>
    </source>
</evidence>
<gene>
    <name evidence="2" type="ORF">ElyMa_002225600</name>
</gene>
<feature type="compositionally biased region" description="Polar residues" evidence="1">
    <location>
        <begin position="392"/>
        <end position="406"/>
    </location>
</feature>
<protein>
    <submittedName>
        <fullName evidence="2">Uncharacterized protein</fullName>
    </submittedName>
</protein>
<dbReference type="AlphaFoldDB" id="A0AAV4FUW2"/>
<feature type="compositionally biased region" description="Low complexity" evidence="1">
    <location>
        <begin position="174"/>
        <end position="185"/>
    </location>
</feature>
<feature type="compositionally biased region" description="Polar residues" evidence="1">
    <location>
        <begin position="272"/>
        <end position="292"/>
    </location>
</feature>
<feature type="compositionally biased region" description="Basic and acidic residues" evidence="1">
    <location>
        <begin position="99"/>
        <end position="119"/>
    </location>
</feature>
<feature type="compositionally biased region" description="Polar residues" evidence="1">
    <location>
        <begin position="428"/>
        <end position="437"/>
    </location>
</feature>
<keyword evidence="3" id="KW-1185">Reference proteome</keyword>
<feature type="compositionally biased region" description="Polar residues" evidence="1">
    <location>
        <begin position="344"/>
        <end position="355"/>
    </location>
</feature>
<feature type="region of interest" description="Disordered" evidence="1">
    <location>
        <begin position="97"/>
        <end position="437"/>
    </location>
</feature>
<dbReference type="Proteomes" id="UP000762676">
    <property type="component" value="Unassembled WGS sequence"/>
</dbReference>
<evidence type="ECO:0000256" key="1">
    <source>
        <dbReference type="SAM" id="MobiDB-lite"/>
    </source>
</evidence>
<accession>A0AAV4FUW2</accession>
<feature type="compositionally biased region" description="Polar residues" evidence="1">
    <location>
        <begin position="120"/>
        <end position="135"/>
    </location>
</feature>
<name>A0AAV4FUW2_9GAST</name>
<reference evidence="2 3" key="1">
    <citation type="journal article" date="2021" name="Elife">
        <title>Chloroplast acquisition without the gene transfer in kleptoplastic sea slugs, Plakobranchus ocellatus.</title>
        <authorList>
            <person name="Maeda T."/>
            <person name="Takahashi S."/>
            <person name="Yoshida T."/>
            <person name="Shimamura S."/>
            <person name="Takaki Y."/>
            <person name="Nagai Y."/>
            <person name="Toyoda A."/>
            <person name="Suzuki Y."/>
            <person name="Arimoto A."/>
            <person name="Ishii H."/>
            <person name="Satoh N."/>
            <person name="Nishiyama T."/>
            <person name="Hasebe M."/>
            <person name="Maruyama T."/>
            <person name="Minagawa J."/>
            <person name="Obokata J."/>
            <person name="Shigenobu S."/>
        </authorList>
    </citation>
    <scope>NUCLEOTIDE SEQUENCE [LARGE SCALE GENOMIC DNA]</scope>
</reference>
<proteinExistence type="predicted"/>
<feature type="compositionally biased region" description="Low complexity" evidence="1">
    <location>
        <begin position="363"/>
        <end position="373"/>
    </location>
</feature>
<organism evidence="2 3">
    <name type="scientific">Elysia marginata</name>
    <dbReference type="NCBI Taxonomy" id="1093978"/>
    <lineage>
        <taxon>Eukaryota</taxon>
        <taxon>Metazoa</taxon>
        <taxon>Spiralia</taxon>
        <taxon>Lophotrochozoa</taxon>
        <taxon>Mollusca</taxon>
        <taxon>Gastropoda</taxon>
        <taxon>Heterobranchia</taxon>
        <taxon>Euthyneura</taxon>
        <taxon>Panpulmonata</taxon>
        <taxon>Sacoglossa</taxon>
        <taxon>Placobranchoidea</taxon>
        <taxon>Plakobranchidae</taxon>
        <taxon>Elysia</taxon>
    </lineage>
</organism>
<sequence>MQRSEPLYNYQDMSPGLQAHYEYISSLEPELDKNRPELVDGYFEVADALPVLERGATPTSPAYAEVEQVRRLMFSDETESSADGTYSLVTPGLVVSTTRQDRADSGNEGAGKKDGDYKEISSQNSSLTDIPSKSTGVRPKRSVLERLKSVPGIGFGERDKKMASQGDVSPKLYNARNNNAPSARSVLKGKTSGPSTARQKIGRVFGSREDIVSRDVPDTTSEAGSEPAYETVEEFVPLSVSKQGNKAKLKPDGQNVMPRLPGSDPPPDGRQKQLNQKVSTKQQNHLNHNPASASALLKGHMGMKAEKSAGERKDRSNFLSNQKGKIASSPVNARAKPVKPKSAKVSTIPSNSDRLTTADKEFSSSNKDSASASPKRLSPGSKADSKKKNDSGLLSDTSGTKNNNYKPTGLKDIPPSSKGIVKNGIQRFEQSSSTCNE</sequence>
<feature type="compositionally biased region" description="Basic and acidic residues" evidence="1">
    <location>
        <begin position="303"/>
        <end position="316"/>
    </location>
</feature>
<comment type="caution">
    <text evidence="2">The sequence shown here is derived from an EMBL/GenBank/DDBJ whole genome shotgun (WGS) entry which is preliminary data.</text>
</comment>
<evidence type="ECO:0000313" key="3">
    <source>
        <dbReference type="Proteomes" id="UP000762676"/>
    </source>
</evidence>
<feature type="compositionally biased region" description="Basic and acidic residues" evidence="1">
    <location>
        <begin position="206"/>
        <end position="217"/>
    </location>
</feature>
<dbReference type="EMBL" id="BMAT01004607">
    <property type="protein sequence ID" value="GFR76924.1"/>
    <property type="molecule type" value="Genomic_DNA"/>
</dbReference>